<dbReference type="OrthoDB" id="40579at2759"/>
<dbReference type="GO" id="GO:0008270">
    <property type="term" value="F:zinc ion binding"/>
    <property type="evidence" value="ECO:0007669"/>
    <property type="project" value="UniProtKB-KW"/>
</dbReference>
<dbReference type="SMART" id="SM00355">
    <property type="entry name" value="ZnF_C2H2"/>
    <property type="match status" value="2"/>
</dbReference>
<keyword evidence="4 7" id="KW-0863">Zinc-finger</keyword>
<keyword evidence="3" id="KW-0677">Repeat</keyword>
<evidence type="ECO:0000256" key="4">
    <source>
        <dbReference type="ARBA" id="ARBA00022771"/>
    </source>
</evidence>
<keyword evidence="8" id="KW-0175">Coiled coil</keyword>
<dbReference type="PROSITE" id="PS00028">
    <property type="entry name" value="ZINC_FINGER_C2H2_1"/>
    <property type="match status" value="2"/>
</dbReference>
<dbReference type="GO" id="GO:0000978">
    <property type="term" value="F:RNA polymerase II cis-regulatory region sequence-specific DNA binding"/>
    <property type="evidence" value="ECO:0007669"/>
    <property type="project" value="TreeGrafter"/>
</dbReference>
<feature type="domain" description="C2H2-type" evidence="10">
    <location>
        <begin position="83"/>
        <end position="111"/>
    </location>
</feature>
<dbReference type="EMBL" id="LDAU01000129">
    <property type="protein sequence ID" value="KRX03599.1"/>
    <property type="molecule type" value="Genomic_DNA"/>
</dbReference>
<dbReference type="PANTHER" id="PTHR10032:SF271">
    <property type="entry name" value="RH12261P-RELATED"/>
    <property type="match status" value="1"/>
</dbReference>
<dbReference type="InParanoid" id="A0A0V0QMN5"/>
<dbReference type="InterPro" id="IPR036236">
    <property type="entry name" value="Znf_C2H2_sf"/>
</dbReference>
<protein>
    <recommendedName>
        <fullName evidence="10">C2H2-type domain-containing protein</fullName>
    </recommendedName>
</protein>
<feature type="coiled-coil region" evidence="8">
    <location>
        <begin position="126"/>
        <end position="153"/>
    </location>
</feature>
<dbReference type="PANTHER" id="PTHR10032">
    <property type="entry name" value="ZINC FINGER PROTEIN WITH KRAB AND SCAN DOMAINS"/>
    <property type="match status" value="1"/>
</dbReference>
<proteinExistence type="predicted"/>
<comment type="caution">
    <text evidence="11">The sequence shown here is derived from an EMBL/GenBank/DDBJ whole genome shotgun (WGS) entry which is preliminary data.</text>
</comment>
<evidence type="ECO:0000313" key="12">
    <source>
        <dbReference type="Proteomes" id="UP000054937"/>
    </source>
</evidence>
<evidence type="ECO:0000256" key="1">
    <source>
        <dbReference type="ARBA" id="ARBA00004123"/>
    </source>
</evidence>
<sequence>MISELYSEIQKIKSHSKDLPQPDPKQFEFYRKPVADRYPRFSKASKEFRDISKSKNCQYCQKEFKHKYILNSHLRSVHGIQPYSCKKCGDHFQVVKDLKIHIEIVHLNAKKFKKYKRNQDFIDAQLKRKAEFLQQEENQIDSLTKKIKKQDSIKQNTNQSKQCESITCIDKDTEFLQNQTWSSNDINTDSLQQSTNSNTLVQIPNQQQKSQDTKSNQINEQSSESINIVKNIKSSEKILNDQQGLEQIINQKQQLIFNQLPNQKIQQLDQTNTQSQEQQNHLLKPKVFSPVLLNTQATNIQNNIPNE</sequence>
<reference evidence="11 12" key="1">
    <citation type="journal article" date="2015" name="Sci. Rep.">
        <title>Genome of the facultative scuticociliatosis pathogen Pseudocohnilembus persalinus provides insight into its virulence through horizontal gene transfer.</title>
        <authorList>
            <person name="Xiong J."/>
            <person name="Wang G."/>
            <person name="Cheng J."/>
            <person name="Tian M."/>
            <person name="Pan X."/>
            <person name="Warren A."/>
            <person name="Jiang C."/>
            <person name="Yuan D."/>
            <person name="Miao W."/>
        </authorList>
    </citation>
    <scope>NUCLEOTIDE SEQUENCE [LARGE SCALE GENOMIC DNA]</scope>
    <source>
        <strain evidence="11">36N120E</strain>
    </source>
</reference>
<evidence type="ECO:0000256" key="8">
    <source>
        <dbReference type="SAM" id="Coils"/>
    </source>
</evidence>
<dbReference type="Gene3D" id="3.30.160.60">
    <property type="entry name" value="Classic Zinc Finger"/>
    <property type="match status" value="2"/>
</dbReference>
<evidence type="ECO:0000256" key="3">
    <source>
        <dbReference type="ARBA" id="ARBA00022737"/>
    </source>
</evidence>
<feature type="compositionally biased region" description="Basic and acidic residues" evidence="9">
    <location>
        <begin position="15"/>
        <end position="24"/>
    </location>
</feature>
<evidence type="ECO:0000256" key="9">
    <source>
        <dbReference type="SAM" id="MobiDB-lite"/>
    </source>
</evidence>
<evidence type="ECO:0000313" key="11">
    <source>
        <dbReference type="EMBL" id="KRX03599.1"/>
    </source>
</evidence>
<keyword evidence="12" id="KW-1185">Reference proteome</keyword>
<comment type="subcellular location">
    <subcellularLocation>
        <location evidence="1">Nucleus</location>
    </subcellularLocation>
</comment>
<gene>
    <name evidence="11" type="ORF">PPERSA_04151</name>
</gene>
<evidence type="ECO:0000256" key="5">
    <source>
        <dbReference type="ARBA" id="ARBA00022833"/>
    </source>
</evidence>
<feature type="region of interest" description="Disordered" evidence="9">
    <location>
        <begin position="1"/>
        <end position="24"/>
    </location>
</feature>
<feature type="domain" description="C2H2-type" evidence="10">
    <location>
        <begin position="55"/>
        <end position="78"/>
    </location>
</feature>
<dbReference type="InterPro" id="IPR027756">
    <property type="entry name" value="Ovo-like"/>
</dbReference>
<dbReference type="GO" id="GO:0000981">
    <property type="term" value="F:DNA-binding transcription factor activity, RNA polymerase II-specific"/>
    <property type="evidence" value="ECO:0007669"/>
    <property type="project" value="TreeGrafter"/>
</dbReference>
<organism evidence="11 12">
    <name type="scientific">Pseudocohnilembus persalinus</name>
    <name type="common">Ciliate</name>
    <dbReference type="NCBI Taxonomy" id="266149"/>
    <lineage>
        <taxon>Eukaryota</taxon>
        <taxon>Sar</taxon>
        <taxon>Alveolata</taxon>
        <taxon>Ciliophora</taxon>
        <taxon>Intramacronucleata</taxon>
        <taxon>Oligohymenophorea</taxon>
        <taxon>Scuticociliatia</taxon>
        <taxon>Philasterida</taxon>
        <taxon>Pseudocohnilembidae</taxon>
        <taxon>Pseudocohnilembus</taxon>
    </lineage>
</organism>
<dbReference type="PROSITE" id="PS50157">
    <property type="entry name" value="ZINC_FINGER_C2H2_2"/>
    <property type="match status" value="2"/>
</dbReference>
<keyword evidence="5" id="KW-0862">Zinc</keyword>
<evidence type="ECO:0000256" key="7">
    <source>
        <dbReference type="PROSITE-ProRule" id="PRU00042"/>
    </source>
</evidence>
<evidence type="ECO:0000259" key="10">
    <source>
        <dbReference type="PROSITE" id="PS50157"/>
    </source>
</evidence>
<dbReference type="GO" id="GO:0005634">
    <property type="term" value="C:nucleus"/>
    <property type="evidence" value="ECO:0007669"/>
    <property type="project" value="UniProtKB-SubCell"/>
</dbReference>
<dbReference type="AlphaFoldDB" id="A0A0V0QMN5"/>
<name>A0A0V0QMN5_PSEPJ</name>
<keyword evidence="2" id="KW-0479">Metal-binding</keyword>
<dbReference type="InterPro" id="IPR013087">
    <property type="entry name" value="Znf_C2H2_type"/>
</dbReference>
<keyword evidence="6" id="KW-0539">Nucleus</keyword>
<evidence type="ECO:0000256" key="2">
    <source>
        <dbReference type="ARBA" id="ARBA00022723"/>
    </source>
</evidence>
<evidence type="ECO:0000256" key="6">
    <source>
        <dbReference type="ARBA" id="ARBA00023242"/>
    </source>
</evidence>
<accession>A0A0V0QMN5</accession>
<feature type="region of interest" description="Disordered" evidence="9">
    <location>
        <begin position="203"/>
        <end position="222"/>
    </location>
</feature>
<dbReference type="SUPFAM" id="SSF57667">
    <property type="entry name" value="beta-beta-alpha zinc fingers"/>
    <property type="match status" value="1"/>
</dbReference>
<dbReference type="Proteomes" id="UP000054937">
    <property type="component" value="Unassembled WGS sequence"/>
</dbReference>